<name>A0A1M6HCC3_9FIRM</name>
<evidence type="ECO:0000313" key="2">
    <source>
        <dbReference type="EMBL" id="SHJ19850.1"/>
    </source>
</evidence>
<dbReference type="EMBL" id="FQZP01000031">
    <property type="protein sequence ID" value="SHJ19850.1"/>
    <property type="molecule type" value="Genomic_DNA"/>
</dbReference>
<dbReference type="RefSeq" id="WP_149678963.1">
    <property type="nucleotide sequence ID" value="NZ_DAONMB010000099.1"/>
</dbReference>
<evidence type="ECO:0008006" key="4">
    <source>
        <dbReference type="Google" id="ProtNLM"/>
    </source>
</evidence>
<feature type="transmembrane region" description="Helical" evidence="1">
    <location>
        <begin position="75"/>
        <end position="95"/>
    </location>
</feature>
<evidence type="ECO:0000256" key="1">
    <source>
        <dbReference type="SAM" id="Phobius"/>
    </source>
</evidence>
<accession>A0A1M6HCC3</accession>
<proteinExistence type="predicted"/>
<keyword evidence="1" id="KW-0472">Membrane</keyword>
<keyword evidence="1" id="KW-1133">Transmembrane helix</keyword>
<keyword evidence="1" id="KW-0812">Transmembrane</keyword>
<feature type="transmembrane region" description="Helical" evidence="1">
    <location>
        <begin position="24"/>
        <end position="44"/>
    </location>
</feature>
<feature type="transmembrane region" description="Helical" evidence="1">
    <location>
        <begin position="101"/>
        <end position="124"/>
    </location>
</feature>
<protein>
    <recommendedName>
        <fullName evidence="4">DUF4282 domain-containing protein</fullName>
    </recommendedName>
</protein>
<organism evidence="2 3">
    <name type="scientific">Thermoclostridium caenicola</name>
    <dbReference type="NCBI Taxonomy" id="659425"/>
    <lineage>
        <taxon>Bacteria</taxon>
        <taxon>Bacillati</taxon>
        <taxon>Bacillota</taxon>
        <taxon>Clostridia</taxon>
        <taxon>Eubacteriales</taxon>
        <taxon>Oscillospiraceae</taxon>
        <taxon>Thermoclostridium</taxon>
    </lineage>
</organism>
<gene>
    <name evidence="2" type="ORF">SAMN05444373_103120</name>
</gene>
<dbReference type="AlphaFoldDB" id="A0A1M6HCC3"/>
<reference evidence="2 3" key="1">
    <citation type="submission" date="2016-11" db="EMBL/GenBank/DDBJ databases">
        <authorList>
            <person name="Varghese N."/>
            <person name="Submissions S."/>
        </authorList>
    </citation>
    <scope>NUCLEOTIDE SEQUENCE [LARGE SCALE GENOMIC DNA]</scope>
    <source>
        <strain evidence="2 3">DSM 19027</strain>
    </source>
</reference>
<dbReference type="Proteomes" id="UP000324781">
    <property type="component" value="Unassembled WGS sequence"/>
</dbReference>
<evidence type="ECO:0000313" key="3">
    <source>
        <dbReference type="Proteomes" id="UP000324781"/>
    </source>
</evidence>
<keyword evidence="3" id="KW-1185">Reference proteome</keyword>
<sequence>MEGILRLGFFTMAEKITAALKGPFPFIVTGAVIAAIWIYFLFLIPRKARRYDSFTEYLNDVLNFKVMLTGVVAKILYIAFTIVVFIVGVVAMFVANFFVGLIGMLILELILRIFFELIMVFFSIQENLVIFNDRIDGRIKDDE</sequence>